<dbReference type="Gene3D" id="1.10.238.10">
    <property type="entry name" value="EF-hand"/>
    <property type="match status" value="1"/>
</dbReference>
<dbReference type="InterPro" id="IPR011992">
    <property type="entry name" value="EF-hand-dom_pair"/>
</dbReference>
<dbReference type="PROSITE" id="PS50222">
    <property type="entry name" value="EF_HAND_2"/>
    <property type="match status" value="1"/>
</dbReference>
<reference evidence="3" key="1">
    <citation type="submission" date="2022-01" db="EMBL/GenBank/DDBJ databases">
        <authorList>
            <person name="Jo J.-H."/>
            <person name="Im W.-T."/>
        </authorList>
    </citation>
    <scope>NUCLEOTIDE SEQUENCE</scope>
    <source>
        <strain evidence="3">G124</strain>
    </source>
</reference>
<dbReference type="EMBL" id="JAKFGM010000001">
    <property type="protein sequence ID" value="MCF2514160.1"/>
    <property type="molecule type" value="Genomic_DNA"/>
</dbReference>
<dbReference type="InterPro" id="IPR018247">
    <property type="entry name" value="EF_Hand_1_Ca_BS"/>
</dbReference>
<dbReference type="RefSeq" id="WP_235066641.1">
    <property type="nucleotide sequence ID" value="NZ_JAKFGM010000001.1"/>
</dbReference>
<dbReference type="SUPFAM" id="SSF47473">
    <property type="entry name" value="EF-hand"/>
    <property type="match status" value="1"/>
</dbReference>
<protein>
    <submittedName>
        <fullName evidence="3">EF-hand domain-containing protein</fullName>
    </submittedName>
</protein>
<evidence type="ECO:0000259" key="2">
    <source>
        <dbReference type="PROSITE" id="PS50222"/>
    </source>
</evidence>
<sequence>MARILSGVIAFILLLTGGLIIWQGRAEEPTIPPAPNPRLAAIPGPMTLSAIPAAPEADPKSKEEKRFARADKDDNGRISLAELVEPRRKAFAKLDLNHDGKLSFEEWAAKTIEKFEGADADKSKWLTPAEYATTAPKPARKKPVCSC</sequence>
<evidence type="ECO:0000313" key="3">
    <source>
        <dbReference type="EMBL" id="MCF2514160.1"/>
    </source>
</evidence>
<dbReference type="Proteomes" id="UP001139410">
    <property type="component" value="Unassembled WGS sequence"/>
</dbReference>
<accession>A0A9X1QJB4</accession>
<dbReference type="Pfam" id="PF13202">
    <property type="entry name" value="EF-hand_5"/>
    <property type="match status" value="2"/>
</dbReference>
<feature type="region of interest" description="Disordered" evidence="1">
    <location>
        <begin position="52"/>
        <end position="73"/>
    </location>
</feature>
<keyword evidence="4" id="KW-1185">Reference proteome</keyword>
<proteinExistence type="predicted"/>
<comment type="caution">
    <text evidence="3">The sequence shown here is derived from an EMBL/GenBank/DDBJ whole genome shotgun (WGS) entry which is preliminary data.</text>
</comment>
<name>A0A9X1QJB4_9SPHN</name>
<feature type="compositionally biased region" description="Basic and acidic residues" evidence="1">
    <location>
        <begin position="57"/>
        <end position="73"/>
    </location>
</feature>
<gene>
    <name evidence="3" type="ORF">LVY65_03620</name>
</gene>
<feature type="domain" description="EF-hand" evidence="2">
    <location>
        <begin position="82"/>
        <end position="117"/>
    </location>
</feature>
<dbReference type="PROSITE" id="PS00018">
    <property type="entry name" value="EF_HAND_1"/>
    <property type="match status" value="1"/>
</dbReference>
<dbReference type="AlphaFoldDB" id="A0A9X1QJB4"/>
<evidence type="ECO:0000313" key="4">
    <source>
        <dbReference type="Proteomes" id="UP001139410"/>
    </source>
</evidence>
<organism evidence="3 4">
    <name type="scientific">Sphingomonas cremea</name>
    <dbReference type="NCBI Taxonomy" id="2904799"/>
    <lineage>
        <taxon>Bacteria</taxon>
        <taxon>Pseudomonadati</taxon>
        <taxon>Pseudomonadota</taxon>
        <taxon>Alphaproteobacteria</taxon>
        <taxon>Sphingomonadales</taxon>
        <taxon>Sphingomonadaceae</taxon>
        <taxon>Sphingomonas</taxon>
    </lineage>
</organism>
<dbReference type="InterPro" id="IPR002048">
    <property type="entry name" value="EF_hand_dom"/>
</dbReference>
<dbReference type="GO" id="GO:0005509">
    <property type="term" value="F:calcium ion binding"/>
    <property type="evidence" value="ECO:0007669"/>
    <property type="project" value="InterPro"/>
</dbReference>
<evidence type="ECO:0000256" key="1">
    <source>
        <dbReference type="SAM" id="MobiDB-lite"/>
    </source>
</evidence>
<dbReference type="CDD" id="cd00051">
    <property type="entry name" value="EFh"/>
    <property type="match status" value="1"/>
</dbReference>